<dbReference type="EMBL" id="KT972589">
    <property type="protein sequence ID" value="APB03373.1"/>
    <property type="molecule type" value="mRNA"/>
</dbReference>
<reference evidence="3" key="1">
    <citation type="submission" date="2015-10" db="EMBL/GenBank/DDBJ databases">
        <title>Absence of an effector-like LysM protein from the necrotrophic ascomycete Cryphonectria parasitica results in a hypervirulent phenotype.</title>
        <authorList>
            <person name="Willyerd K.L."/>
            <person name="Dawe A.L."/>
        </authorList>
    </citation>
    <scope>NUCLEOTIDE SEQUENCE</scope>
    <source>
        <strain evidence="3">EP155</strain>
    </source>
</reference>
<feature type="domain" description="LysM" evidence="2">
    <location>
        <begin position="117"/>
        <end position="154"/>
    </location>
</feature>
<name>A0A1I9ZL53_CRYPA</name>
<evidence type="ECO:0000256" key="1">
    <source>
        <dbReference type="SAM" id="SignalP"/>
    </source>
</evidence>
<dbReference type="OMA" id="GQIMMMS"/>
<evidence type="ECO:0000259" key="2">
    <source>
        <dbReference type="Pfam" id="PF01476"/>
    </source>
</evidence>
<dbReference type="Pfam" id="PF01476">
    <property type="entry name" value="LysM"/>
    <property type="match status" value="1"/>
</dbReference>
<protein>
    <submittedName>
        <fullName evidence="3">LM12</fullName>
    </submittedName>
</protein>
<evidence type="ECO:0000313" key="3">
    <source>
        <dbReference type="EMBL" id="APB03373.1"/>
    </source>
</evidence>
<organism evidence="3">
    <name type="scientific">Cryphonectria parasitica</name>
    <name type="common">Chestnut blight fungus</name>
    <name type="synonym">Endothia parasitica</name>
    <dbReference type="NCBI Taxonomy" id="5116"/>
    <lineage>
        <taxon>Eukaryota</taxon>
        <taxon>Fungi</taxon>
        <taxon>Dikarya</taxon>
        <taxon>Ascomycota</taxon>
        <taxon>Pezizomycotina</taxon>
        <taxon>Sordariomycetes</taxon>
        <taxon>Sordariomycetidae</taxon>
        <taxon>Diaporthales</taxon>
        <taxon>Cryphonectriaceae</taxon>
        <taxon>Cryphonectria-Endothia species complex</taxon>
        <taxon>Cryphonectria</taxon>
    </lineage>
</organism>
<feature type="signal peptide" evidence="1">
    <location>
        <begin position="1"/>
        <end position="22"/>
    </location>
</feature>
<accession>A0A1I9ZL53</accession>
<sequence>MASQRFGRVIATALATASIAAAATCDTSTLNTTTYLYPITVAGTTIADVANATGRGLCNIARYNFMADQAILPNVGQEIAIPAEVCPDEIDDTTCVIDNYNSTNTCLIGGPRLYYTVNGDTYTAIANRLNLAVTALSTGDADEVLEAGQFVKVPLCDPSQCSYEPFQFTLGEPKCYKDLADEYGVTVGQIMQLSPTYNYSQSGYTLATPPTIDLVTNCTYLSDNITVIT</sequence>
<dbReference type="AlphaFoldDB" id="A0A1I9ZL53"/>
<proteinExistence type="evidence at transcript level"/>
<feature type="chain" id="PRO_5012746231" evidence="1">
    <location>
        <begin position="23"/>
        <end position="229"/>
    </location>
</feature>
<keyword evidence="1" id="KW-0732">Signal</keyword>
<dbReference type="InterPro" id="IPR018392">
    <property type="entry name" value="LysM"/>
</dbReference>